<dbReference type="InterPro" id="IPR015421">
    <property type="entry name" value="PyrdxlP-dep_Trfase_major"/>
</dbReference>
<evidence type="ECO:0000256" key="3">
    <source>
        <dbReference type="ARBA" id="ARBA00006904"/>
    </source>
</evidence>
<feature type="binding site" evidence="12">
    <location>
        <position position="173"/>
    </location>
    <ligand>
        <name>pyridoxal 5'-phosphate</name>
        <dbReference type="ChEBI" id="CHEBI:597326"/>
    </ligand>
</feature>
<dbReference type="GO" id="GO:0005737">
    <property type="term" value="C:cytoplasm"/>
    <property type="evidence" value="ECO:0007669"/>
    <property type="project" value="UniProtKB-SubCell"/>
</dbReference>
<feature type="binding site" evidence="12">
    <location>
        <begin position="77"/>
        <end position="78"/>
    </location>
    <ligand>
        <name>pyridoxal 5'-phosphate</name>
        <dbReference type="ChEBI" id="CHEBI:597326"/>
    </ligand>
</feature>
<evidence type="ECO:0000256" key="7">
    <source>
        <dbReference type="ARBA" id="ARBA00022898"/>
    </source>
</evidence>
<comment type="subunit">
    <text evidence="12">Homodimer.</text>
</comment>
<comment type="pathway">
    <text evidence="2 12">Amino-acid biosynthesis; L-serine biosynthesis; L-serine from 3-phospho-D-glycerate: step 2/3.</text>
</comment>
<evidence type="ECO:0000313" key="14">
    <source>
        <dbReference type="EMBL" id="MBA5689049.1"/>
    </source>
</evidence>
<evidence type="ECO:0000256" key="6">
    <source>
        <dbReference type="ARBA" id="ARBA00022679"/>
    </source>
</evidence>
<comment type="catalytic activity">
    <reaction evidence="10 12">
        <text>4-(phosphooxy)-L-threonine + 2-oxoglutarate = (R)-3-hydroxy-2-oxo-4-phosphooxybutanoate + L-glutamate</text>
        <dbReference type="Rhea" id="RHEA:16573"/>
        <dbReference type="ChEBI" id="CHEBI:16810"/>
        <dbReference type="ChEBI" id="CHEBI:29985"/>
        <dbReference type="ChEBI" id="CHEBI:58452"/>
        <dbReference type="ChEBI" id="CHEBI:58538"/>
        <dbReference type="EC" id="2.6.1.52"/>
    </reaction>
</comment>
<dbReference type="PIRSF" id="PIRSF000525">
    <property type="entry name" value="SerC"/>
    <property type="match status" value="1"/>
</dbReference>
<protein>
    <recommendedName>
        <fullName evidence="12">Phosphoserine aminotransferase</fullName>
        <ecNumber evidence="12">2.6.1.52</ecNumber>
    </recommendedName>
    <alternativeName>
        <fullName evidence="12">Phosphohydroxythreonine aminotransferase</fullName>
        <shortName evidence="12">PSAT</shortName>
    </alternativeName>
</protein>
<dbReference type="HAMAP" id="MF_00160">
    <property type="entry name" value="SerC_aminotrans_5"/>
    <property type="match status" value="1"/>
</dbReference>
<feature type="binding site" evidence="12">
    <location>
        <position position="103"/>
    </location>
    <ligand>
        <name>pyridoxal 5'-phosphate</name>
        <dbReference type="ChEBI" id="CHEBI:597326"/>
    </ligand>
</feature>
<comment type="similarity">
    <text evidence="3 12">Belongs to the class-V pyridoxal-phosphate-dependent aminotransferase family. SerC subfamily.</text>
</comment>
<dbReference type="RefSeq" id="WP_182155256.1">
    <property type="nucleotide sequence ID" value="NZ_JACEZU010000009.1"/>
</dbReference>
<dbReference type="SUPFAM" id="SSF53383">
    <property type="entry name" value="PLP-dependent transferases"/>
    <property type="match status" value="1"/>
</dbReference>
<dbReference type="PROSITE" id="PS00595">
    <property type="entry name" value="AA_TRANSFER_CLASS_5"/>
    <property type="match status" value="1"/>
</dbReference>
<evidence type="ECO:0000256" key="5">
    <source>
        <dbReference type="ARBA" id="ARBA00022605"/>
    </source>
</evidence>
<evidence type="ECO:0000256" key="8">
    <source>
        <dbReference type="ARBA" id="ARBA00023096"/>
    </source>
</evidence>
<keyword evidence="12" id="KW-0963">Cytoplasm</keyword>
<dbReference type="GO" id="GO:0004648">
    <property type="term" value="F:O-phospho-L-serine:2-oxoglutarate aminotransferase activity"/>
    <property type="evidence" value="ECO:0007669"/>
    <property type="project" value="UniProtKB-UniRule"/>
</dbReference>
<dbReference type="UniPathway" id="UPA00244">
    <property type="reaction ID" value="UER00311"/>
</dbReference>
<feature type="binding site" evidence="12">
    <location>
        <position position="196"/>
    </location>
    <ligand>
        <name>pyridoxal 5'-phosphate</name>
        <dbReference type="ChEBI" id="CHEBI:597326"/>
    </ligand>
</feature>
<keyword evidence="5 12" id="KW-0028">Amino-acid biosynthesis</keyword>
<comment type="pathway">
    <text evidence="1 12">Cofactor biosynthesis; pyridoxine 5'-phosphate biosynthesis; pyridoxine 5'-phosphate from D-erythrose 4-phosphate: step 3/5.</text>
</comment>
<dbReference type="PANTHER" id="PTHR43247">
    <property type="entry name" value="PHOSPHOSERINE AMINOTRANSFERASE"/>
    <property type="match status" value="1"/>
</dbReference>
<comment type="catalytic activity">
    <reaction evidence="11 12">
        <text>O-phospho-L-serine + 2-oxoglutarate = 3-phosphooxypyruvate + L-glutamate</text>
        <dbReference type="Rhea" id="RHEA:14329"/>
        <dbReference type="ChEBI" id="CHEBI:16810"/>
        <dbReference type="ChEBI" id="CHEBI:18110"/>
        <dbReference type="ChEBI" id="CHEBI:29985"/>
        <dbReference type="ChEBI" id="CHEBI:57524"/>
        <dbReference type="EC" id="2.6.1.52"/>
    </reaction>
</comment>
<comment type="caution">
    <text evidence="14">The sequence shown here is derived from an EMBL/GenBank/DDBJ whole genome shotgun (WGS) entry which is preliminary data.</text>
</comment>
<reference evidence="14 15" key="1">
    <citation type="submission" date="2020-07" db="EMBL/GenBank/DDBJ databases">
        <title>Novel species isolated from subtropical streams in China.</title>
        <authorList>
            <person name="Lu H."/>
        </authorList>
    </citation>
    <scope>NUCLEOTIDE SEQUENCE [LARGE SCALE GENOMIC DNA]</scope>
    <source>
        <strain evidence="14 15">LX47W</strain>
    </source>
</reference>
<evidence type="ECO:0000256" key="1">
    <source>
        <dbReference type="ARBA" id="ARBA00004915"/>
    </source>
</evidence>
<dbReference type="FunFam" id="3.90.1150.10:FF:000006">
    <property type="entry name" value="Phosphoserine aminotransferase"/>
    <property type="match status" value="1"/>
</dbReference>
<feature type="binding site" evidence="12">
    <location>
        <position position="153"/>
    </location>
    <ligand>
        <name>pyridoxal 5'-phosphate</name>
        <dbReference type="ChEBI" id="CHEBI:597326"/>
    </ligand>
</feature>
<dbReference type="FunFam" id="3.40.640.10:FF:000010">
    <property type="entry name" value="Phosphoserine aminotransferase"/>
    <property type="match status" value="1"/>
</dbReference>
<feature type="modified residue" description="N6-(pyridoxal phosphate)lysine" evidence="12">
    <location>
        <position position="197"/>
    </location>
</feature>
<dbReference type="Pfam" id="PF00266">
    <property type="entry name" value="Aminotran_5"/>
    <property type="match status" value="1"/>
</dbReference>
<dbReference type="InterPro" id="IPR020578">
    <property type="entry name" value="Aminotrans_V_PyrdxlP_BS"/>
</dbReference>
<dbReference type="NCBIfam" id="NF003764">
    <property type="entry name" value="PRK05355.1"/>
    <property type="match status" value="1"/>
</dbReference>
<keyword evidence="9 12" id="KW-0718">Serine biosynthesis</keyword>
<evidence type="ECO:0000313" key="15">
    <source>
        <dbReference type="Proteomes" id="UP000573499"/>
    </source>
</evidence>
<evidence type="ECO:0000256" key="10">
    <source>
        <dbReference type="ARBA" id="ARBA00047630"/>
    </source>
</evidence>
<dbReference type="Proteomes" id="UP000573499">
    <property type="component" value="Unassembled WGS sequence"/>
</dbReference>
<feature type="domain" description="Aminotransferase class V" evidence="13">
    <location>
        <begin position="5"/>
        <end position="350"/>
    </location>
</feature>
<keyword evidence="8 12" id="KW-0664">Pyridoxine biosynthesis</keyword>
<accession>A0A7W2FCI8</accession>
<dbReference type="InterPro" id="IPR015422">
    <property type="entry name" value="PyrdxlP-dep_Trfase_small"/>
</dbReference>
<dbReference type="InterPro" id="IPR015424">
    <property type="entry name" value="PyrdxlP-dep_Trfase"/>
</dbReference>
<dbReference type="UniPathway" id="UPA00135">
    <property type="reaction ID" value="UER00197"/>
</dbReference>
<name>A0A7W2FCI8_9BURK</name>
<dbReference type="AlphaFoldDB" id="A0A7W2FCI8"/>
<evidence type="ECO:0000256" key="11">
    <source>
        <dbReference type="ARBA" id="ARBA00049007"/>
    </source>
</evidence>
<dbReference type="GO" id="GO:0008615">
    <property type="term" value="P:pyridoxine biosynthetic process"/>
    <property type="evidence" value="ECO:0007669"/>
    <property type="project" value="UniProtKB-UniRule"/>
</dbReference>
<dbReference type="GO" id="GO:0030170">
    <property type="term" value="F:pyridoxal phosphate binding"/>
    <property type="evidence" value="ECO:0007669"/>
    <property type="project" value="UniProtKB-UniRule"/>
</dbReference>
<dbReference type="EMBL" id="JACEZU010000009">
    <property type="protein sequence ID" value="MBA5689049.1"/>
    <property type="molecule type" value="Genomic_DNA"/>
</dbReference>
<evidence type="ECO:0000256" key="4">
    <source>
        <dbReference type="ARBA" id="ARBA00022576"/>
    </source>
</evidence>
<keyword evidence="7 12" id="KW-0663">Pyridoxal phosphate</keyword>
<keyword evidence="15" id="KW-1185">Reference proteome</keyword>
<comment type="cofactor">
    <cofactor evidence="12">
        <name>pyridoxal 5'-phosphate</name>
        <dbReference type="ChEBI" id="CHEBI:597326"/>
    </cofactor>
    <text evidence="12">Binds 1 pyridoxal phosphate per subunit.</text>
</comment>
<evidence type="ECO:0000256" key="12">
    <source>
        <dbReference type="HAMAP-Rule" id="MF_00160"/>
    </source>
</evidence>
<dbReference type="PANTHER" id="PTHR43247:SF1">
    <property type="entry name" value="PHOSPHOSERINE AMINOTRANSFERASE"/>
    <property type="match status" value="1"/>
</dbReference>
<dbReference type="InterPro" id="IPR000192">
    <property type="entry name" value="Aminotrans_V_dom"/>
</dbReference>
<dbReference type="GO" id="GO:0006564">
    <property type="term" value="P:L-serine biosynthetic process"/>
    <property type="evidence" value="ECO:0007669"/>
    <property type="project" value="UniProtKB-UniRule"/>
</dbReference>
<dbReference type="Gene3D" id="3.90.1150.10">
    <property type="entry name" value="Aspartate Aminotransferase, domain 1"/>
    <property type="match status" value="1"/>
</dbReference>
<feature type="binding site" evidence="12">
    <location>
        <begin position="238"/>
        <end position="239"/>
    </location>
    <ligand>
        <name>pyridoxal 5'-phosphate</name>
        <dbReference type="ChEBI" id="CHEBI:597326"/>
    </ligand>
</feature>
<evidence type="ECO:0000259" key="13">
    <source>
        <dbReference type="Pfam" id="PF00266"/>
    </source>
</evidence>
<dbReference type="InterPro" id="IPR022278">
    <property type="entry name" value="Pser_aminoTfrase"/>
</dbReference>
<evidence type="ECO:0000256" key="2">
    <source>
        <dbReference type="ARBA" id="ARBA00005099"/>
    </source>
</evidence>
<sequence>MSARYNFAAGSSEMPAAVLERARTELFARADDDGSTAFERPFTGATFGATLAHARARLKDLLAVPDNYHILFLAGGATQQFSMVPLNLLGNAAHVAYADSGHWSQRAIGEAGRYAAVTIAARYQGERPLAAPPLSPWRLPDDCAYCHITPNETADGIAYPALPDCGAVPLVADATSCLLTAPLDVSRFGLLYAAAQKNLGIAGMTVVIVRDDLLRRPALLVPSSCDYRVQAAQGSRANTPPTIAIVLAGMMFDWIVQQGGLAGMQACGQRKAALLYDAIDTSAGFFRAPVAPGHRSPVNVRFELAYPALTTPFIEYAAQNGLHNLRGHGAFGGVRASLYNAMPEEGLRALIACMADFTRNHG</sequence>
<organism evidence="14 15">
    <name type="scientific">Rugamonas apoptosis</name>
    <dbReference type="NCBI Taxonomy" id="2758570"/>
    <lineage>
        <taxon>Bacteria</taxon>
        <taxon>Pseudomonadati</taxon>
        <taxon>Pseudomonadota</taxon>
        <taxon>Betaproteobacteria</taxon>
        <taxon>Burkholderiales</taxon>
        <taxon>Oxalobacteraceae</taxon>
        <taxon>Telluria group</taxon>
        <taxon>Rugamonas</taxon>
    </lineage>
</organism>
<dbReference type="EC" id="2.6.1.52" evidence="12"/>
<comment type="caution">
    <text evidence="12">Lacks conserved residue(s) required for the propagation of feature annotation.</text>
</comment>
<evidence type="ECO:0000256" key="9">
    <source>
        <dbReference type="ARBA" id="ARBA00023299"/>
    </source>
</evidence>
<comment type="function">
    <text evidence="12">Catalyzes the reversible conversion of 3-phosphohydroxypyruvate to phosphoserine and of 3-hydroxy-2-oxo-4-phosphonooxybutanoate to phosphohydroxythreonine.</text>
</comment>
<comment type="subcellular location">
    <subcellularLocation>
        <location evidence="12">Cytoplasm</location>
    </subcellularLocation>
</comment>
<keyword evidence="6 12" id="KW-0808">Transferase</keyword>
<proteinExistence type="inferred from homology"/>
<dbReference type="Gene3D" id="3.40.640.10">
    <property type="entry name" value="Type I PLP-dependent aspartate aminotransferase-like (Major domain)"/>
    <property type="match status" value="1"/>
</dbReference>
<keyword evidence="4 12" id="KW-0032">Aminotransferase</keyword>
<gene>
    <name evidence="12 14" type="primary">serC</name>
    <name evidence="14" type="ORF">H3H39_18575</name>
</gene>